<sequence>MAKANLGRVGHTSVWAHTGRPHGCVSPFSLN</sequence>
<evidence type="ECO:0000256" key="1">
    <source>
        <dbReference type="SAM" id="MobiDB-lite"/>
    </source>
</evidence>
<evidence type="ECO:0000313" key="3">
    <source>
        <dbReference type="Proteomes" id="UP000032142"/>
    </source>
</evidence>
<dbReference type="AlphaFoldDB" id="A0A0B0N0W0"/>
<protein>
    <submittedName>
        <fullName evidence="2">Uncharacterized protein</fullName>
    </submittedName>
</protein>
<keyword evidence="3" id="KW-1185">Reference proteome</keyword>
<reference evidence="3" key="1">
    <citation type="submission" date="2014-09" db="EMBL/GenBank/DDBJ databases">
        <authorList>
            <person name="Mudge J."/>
            <person name="Ramaraj T."/>
            <person name="Lindquist I.E."/>
            <person name="Bharti A.K."/>
            <person name="Sundararajan A."/>
            <person name="Cameron C.T."/>
            <person name="Woodward J.E."/>
            <person name="May G.D."/>
            <person name="Brubaker C."/>
            <person name="Broadhvest J."/>
            <person name="Wilkins T.A."/>
        </authorList>
    </citation>
    <scope>NUCLEOTIDE SEQUENCE</scope>
    <source>
        <strain evidence="3">cv. AKA8401</strain>
    </source>
</reference>
<dbReference type="EMBL" id="JRRC01428895">
    <property type="protein sequence ID" value="KHG05369.1"/>
    <property type="molecule type" value="Genomic_DNA"/>
</dbReference>
<organism evidence="2 3">
    <name type="scientific">Gossypium arboreum</name>
    <name type="common">Tree cotton</name>
    <name type="synonym">Gossypium nanking</name>
    <dbReference type="NCBI Taxonomy" id="29729"/>
    <lineage>
        <taxon>Eukaryota</taxon>
        <taxon>Viridiplantae</taxon>
        <taxon>Streptophyta</taxon>
        <taxon>Embryophyta</taxon>
        <taxon>Tracheophyta</taxon>
        <taxon>Spermatophyta</taxon>
        <taxon>Magnoliopsida</taxon>
        <taxon>eudicotyledons</taxon>
        <taxon>Gunneridae</taxon>
        <taxon>Pentapetalae</taxon>
        <taxon>rosids</taxon>
        <taxon>malvids</taxon>
        <taxon>Malvales</taxon>
        <taxon>Malvaceae</taxon>
        <taxon>Malvoideae</taxon>
        <taxon>Gossypium</taxon>
    </lineage>
</organism>
<name>A0A0B0N0W0_GOSAR</name>
<dbReference type="Proteomes" id="UP000032142">
    <property type="component" value="Unassembled WGS sequence"/>
</dbReference>
<feature type="region of interest" description="Disordered" evidence="1">
    <location>
        <begin position="1"/>
        <end position="31"/>
    </location>
</feature>
<gene>
    <name evidence="2" type="ORF">F383_30669</name>
</gene>
<evidence type="ECO:0000313" key="2">
    <source>
        <dbReference type="EMBL" id="KHG05369.1"/>
    </source>
</evidence>
<proteinExistence type="predicted"/>
<comment type="caution">
    <text evidence="2">The sequence shown here is derived from an EMBL/GenBank/DDBJ whole genome shotgun (WGS) entry which is preliminary data.</text>
</comment>
<accession>A0A0B0N0W0</accession>